<feature type="domain" description="EccD-like transmembrane" evidence="8">
    <location>
        <begin position="118"/>
        <end position="442"/>
    </location>
</feature>
<dbReference type="InterPro" id="IPR029071">
    <property type="entry name" value="Ubiquitin-like_domsf"/>
</dbReference>
<comment type="subcellular location">
    <subcellularLocation>
        <location evidence="1">Cell membrane</location>
        <topology evidence="1">Multi-pass membrane protein</topology>
    </subcellularLocation>
</comment>
<evidence type="ECO:0000313" key="11">
    <source>
        <dbReference type="Proteomes" id="UP001141659"/>
    </source>
</evidence>
<feature type="transmembrane region" description="Helical" evidence="7">
    <location>
        <begin position="165"/>
        <end position="189"/>
    </location>
</feature>
<feature type="transmembrane region" description="Helical" evidence="7">
    <location>
        <begin position="249"/>
        <end position="265"/>
    </location>
</feature>
<keyword evidence="5 7" id="KW-1133">Transmembrane helix</keyword>
<feature type="transmembrane region" description="Helical" evidence="7">
    <location>
        <begin position="390"/>
        <end position="407"/>
    </location>
</feature>
<reference evidence="10 12" key="3">
    <citation type="submission" date="2024-04" db="EMBL/GenBank/DDBJ databases">
        <title>Genomic Markers of Mycobacteria.</title>
        <authorList>
            <person name="Soliman M.S."/>
            <person name="Elkholy A."/>
            <person name="Soliman N.S."/>
            <person name="Abbas A."/>
            <person name="Khayrat S."/>
            <person name="Shawky S."/>
        </authorList>
    </citation>
    <scope>NUCLEOTIDE SEQUENCE [LARGE SCALE GENOMIC DNA]</scope>
    <source>
        <strain evidence="10 12">Egy-CU-AM5</strain>
    </source>
</reference>
<keyword evidence="12" id="KW-1185">Reference proteome</keyword>
<dbReference type="RefSeq" id="WP_036440969.1">
    <property type="nucleotide sequence ID" value="NZ_JACKVC010000016.1"/>
</dbReference>
<evidence type="ECO:0000256" key="7">
    <source>
        <dbReference type="SAM" id="Phobius"/>
    </source>
</evidence>
<dbReference type="Pfam" id="PF08817">
    <property type="entry name" value="YukD"/>
    <property type="match status" value="1"/>
</dbReference>
<dbReference type="InterPro" id="IPR024962">
    <property type="entry name" value="YukD-like"/>
</dbReference>
<protein>
    <submittedName>
        <fullName evidence="9">Type VII secretion integral membrane protein EccD</fullName>
    </submittedName>
</protein>
<dbReference type="Pfam" id="PF19053">
    <property type="entry name" value="EccD"/>
    <property type="match status" value="1"/>
</dbReference>
<dbReference type="Proteomes" id="UP001558474">
    <property type="component" value="Unassembled WGS sequence"/>
</dbReference>
<dbReference type="EMBL" id="JBDLOU010000002">
    <property type="protein sequence ID" value="MEX3736910.1"/>
    <property type="molecule type" value="Genomic_DNA"/>
</dbReference>
<evidence type="ECO:0000256" key="6">
    <source>
        <dbReference type="ARBA" id="ARBA00023136"/>
    </source>
</evidence>
<dbReference type="InterPro" id="IPR044049">
    <property type="entry name" value="EccD_transm"/>
</dbReference>
<dbReference type="AlphaFoldDB" id="A0AAW5T0R0"/>
<keyword evidence="6 7" id="KW-0472">Membrane</keyword>
<comment type="caution">
    <text evidence="9">The sequence shown here is derived from an EMBL/GenBank/DDBJ whole genome shotgun (WGS) entry which is preliminary data.</text>
</comment>
<reference evidence="9" key="2">
    <citation type="journal article" date="2022" name="BMC Genomics">
        <title>Comparative genome analysis of mycobacteria focusing on tRNA and non-coding RNA.</title>
        <authorList>
            <person name="Behra P.R.K."/>
            <person name="Pettersson B.M.F."/>
            <person name="Ramesh M."/>
            <person name="Das S."/>
            <person name="Dasgupta S."/>
            <person name="Kirsebom L.A."/>
        </authorList>
    </citation>
    <scope>NUCLEOTIDE SEQUENCE</scope>
    <source>
        <strain evidence="9">DSM 44242</strain>
    </source>
</reference>
<evidence type="ECO:0000259" key="8">
    <source>
        <dbReference type="Pfam" id="PF19053"/>
    </source>
</evidence>
<comment type="similarity">
    <text evidence="2">Belongs to the EccD/Snm4 family.</text>
</comment>
<dbReference type="Proteomes" id="UP001141659">
    <property type="component" value="Unassembled WGS sequence"/>
</dbReference>
<evidence type="ECO:0000313" key="10">
    <source>
        <dbReference type="EMBL" id="MEX3736910.1"/>
    </source>
</evidence>
<evidence type="ECO:0000256" key="3">
    <source>
        <dbReference type="ARBA" id="ARBA00022475"/>
    </source>
</evidence>
<feature type="transmembrane region" description="Helical" evidence="7">
    <location>
        <begin position="195"/>
        <end position="215"/>
    </location>
</feature>
<dbReference type="InterPro" id="IPR006707">
    <property type="entry name" value="T7SS_EccD"/>
</dbReference>
<feature type="transmembrane region" description="Helical" evidence="7">
    <location>
        <begin position="419"/>
        <end position="442"/>
    </location>
</feature>
<feature type="transmembrane region" description="Helical" evidence="7">
    <location>
        <begin position="363"/>
        <end position="384"/>
    </location>
</feature>
<dbReference type="GO" id="GO:0005886">
    <property type="term" value="C:plasma membrane"/>
    <property type="evidence" value="ECO:0007669"/>
    <property type="project" value="UniProtKB-SubCell"/>
</dbReference>
<feature type="transmembrane region" description="Helical" evidence="7">
    <location>
        <begin position="334"/>
        <end position="351"/>
    </location>
</feature>
<evidence type="ECO:0000256" key="1">
    <source>
        <dbReference type="ARBA" id="ARBA00004651"/>
    </source>
</evidence>
<dbReference type="Gene3D" id="3.10.20.90">
    <property type="entry name" value="Phosphatidylinositol 3-kinase Catalytic Subunit, Chain A, domain 1"/>
    <property type="match status" value="1"/>
</dbReference>
<dbReference type="SUPFAM" id="SSF54236">
    <property type="entry name" value="Ubiquitin-like"/>
    <property type="match status" value="1"/>
</dbReference>
<proteinExistence type="inferred from homology"/>
<gene>
    <name evidence="9" type="primary">eccD</name>
    <name evidence="10" type="ORF">ABFW12_01535</name>
    <name evidence="9" type="ORF">H5P34_13330</name>
</gene>
<dbReference type="EMBL" id="JACKVC010000016">
    <property type="protein sequence ID" value="MCV7389030.1"/>
    <property type="molecule type" value="Genomic_DNA"/>
</dbReference>
<dbReference type="NCBIfam" id="TIGR03920">
    <property type="entry name" value="T7SS_EccD"/>
    <property type="match status" value="1"/>
</dbReference>
<evidence type="ECO:0000256" key="5">
    <source>
        <dbReference type="ARBA" id="ARBA00022989"/>
    </source>
</evidence>
<accession>A0AAW5T0R0</accession>
<evidence type="ECO:0000313" key="12">
    <source>
        <dbReference type="Proteomes" id="UP001558474"/>
    </source>
</evidence>
<keyword evidence="3" id="KW-1003">Cell membrane</keyword>
<organism evidence="9 11">
    <name type="scientific">Mycolicibacterium porcinum</name>
    <dbReference type="NCBI Taxonomy" id="39693"/>
    <lineage>
        <taxon>Bacteria</taxon>
        <taxon>Bacillati</taxon>
        <taxon>Actinomycetota</taxon>
        <taxon>Actinomycetes</taxon>
        <taxon>Mycobacteriales</taxon>
        <taxon>Mycobacteriaceae</taxon>
        <taxon>Mycolicibacterium</taxon>
    </lineage>
</organism>
<feature type="transmembrane region" description="Helical" evidence="7">
    <location>
        <begin position="112"/>
        <end position="133"/>
    </location>
</feature>
<evidence type="ECO:0000256" key="4">
    <source>
        <dbReference type="ARBA" id="ARBA00022692"/>
    </source>
</evidence>
<evidence type="ECO:0000256" key="2">
    <source>
        <dbReference type="ARBA" id="ARBA00006162"/>
    </source>
</evidence>
<feature type="transmembrane region" description="Helical" evidence="7">
    <location>
        <begin position="222"/>
        <end position="243"/>
    </location>
</feature>
<feature type="transmembrane region" description="Helical" evidence="7">
    <location>
        <begin position="139"/>
        <end position="158"/>
    </location>
</feature>
<name>A0AAW5T0R0_9MYCO</name>
<reference evidence="9" key="1">
    <citation type="submission" date="2020-07" db="EMBL/GenBank/DDBJ databases">
        <authorList>
            <person name="Pettersson B.M.F."/>
            <person name="Behra P.R.K."/>
            <person name="Ramesh M."/>
            <person name="Das S."/>
            <person name="Dasgupta S."/>
            <person name="Kirsebom L.A."/>
        </authorList>
    </citation>
    <scope>NUCLEOTIDE SEQUENCE</scope>
    <source>
        <strain evidence="9">DSM 44242</strain>
    </source>
</reference>
<sequence>MPDSLCHVSVHCGRPTELGHGTTADLSLPSAMTVAELLPWIVDAVGAGDCTPQRWQLAHIDGRDLDESATLAQNDIHDGDLLVLTTSCDQPTVERPLMAALTVSPTEGTVPIGLRVTACLWACALGILALAWAGLGSGGWGRIAATAAVAVAVTAVTVSAPRLGLSATVITTFTVAAVAFAGVLGFLVVPAGPAPANFFLAAMAAGSMGVVLIRATGCGRQVLIAVVAVAGVLAATTGFSVLWPLTTPALGAVVSAVGLGLLPLTPRLSIALAGLTPAVPEYPGTEEATVGDHRSDADTRALLGHQILVGLVAGSAVAAALGTAILTLAALRHVSAAEVAFAGAVGVALLLRSRTYASGPCRVVTVVCGFLSLTAAFILVVAWAPAYGSWAGVLAVAAGIAVVWPVTVQSPMAARLADVIEYGALAAVVPLACWLAGAFHLFGDLGLR</sequence>
<keyword evidence="4 7" id="KW-0812">Transmembrane</keyword>
<feature type="transmembrane region" description="Helical" evidence="7">
    <location>
        <begin position="307"/>
        <end position="328"/>
    </location>
</feature>
<evidence type="ECO:0000313" key="9">
    <source>
        <dbReference type="EMBL" id="MCV7389030.1"/>
    </source>
</evidence>